<dbReference type="Gene3D" id="3.40.50.1240">
    <property type="entry name" value="Phosphoglycerate mutase-like"/>
    <property type="match status" value="1"/>
</dbReference>
<dbReference type="CDD" id="cd07067">
    <property type="entry name" value="HP_PGM_like"/>
    <property type="match status" value="1"/>
</dbReference>
<dbReference type="Proteomes" id="UP001199916">
    <property type="component" value="Unassembled WGS sequence"/>
</dbReference>
<sequence>MHLYVIRHAQSTMNIGQGGGPNCSLSELGRWQADQIPPFFADIPLQAIFCSPLRRVIQTATPLAKAKGLDIVLIPEMSEIFNEEWKDYRDYDWESCEQVLTEFPHVQFADYQDVKQKWWPTWPENHAIVRKRVQKFFDAKLKAYCGTEAHIAVFGHGQTTADMKQIANPGDTYPVYNAGVVQFILDSEGKCESVTLHKDHLGQHVYE</sequence>
<dbReference type="RefSeq" id="WP_233695612.1">
    <property type="nucleotide sequence ID" value="NZ_JAJNBZ010000002.1"/>
</dbReference>
<evidence type="ECO:0000313" key="1">
    <source>
        <dbReference type="EMBL" id="MCE5168312.1"/>
    </source>
</evidence>
<reference evidence="1 2" key="1">
    <citation type="submission" date="2021-11" db="EMBL/GenBank/DDBJ databases">
        <title>Draft genome sequence of Paenibacillus profundus YoMME, a new Gram-positive bacteria with exoelectrogenic properties.</title>
        <authorList>
            <person name="Hubenova Y."/>
            <person name="Hubenova E."/>
            <person name="Manasiev Y."/>
            <person name="Peykov S."/>
            <person name="Mitov M."/>
        </authorList>
    </citation>
    <scope>NUCLEOTIDE SEQUENCE [LARGE SCALE GENOMIC DNA]</scope>
    <source>
        <strain evidence="1 2">YoMME</strain>
    </source>
</reference>
<dbReference type="SMART" id="SM00855">
    <property type="entry name" value="PGAM"/>
    <property type="match status" value="1"/>
</dbReference>
<accession>A0ABS8YBG6</accession>
<name>A0ABS8YBG6_9BACL</name>
<dbReference type="SUPFAM" id="SSF53254">
    <property type="entry name" value="Phosphoglycerate mutase-like"/>
    <property type="match status" value="1"/>
</dbReference>
<dbReference type="InterPro" id="IPR029033">
    <property type="entry name" value="His_PPase_superfam"/>
</dbReference>
<protein>
    <submittedName>
        <fullName evidence="1">Histidine phosphatase family protein</fullName>
    </submittedName>
</protein>
<dbReference type="PANTHER" id="PTHR48100:SF1">
    <property type="entry name" value="HISTIDINE PHOSPHATASE FAMILY PROTEIN-RELATED"/>
    <property type="match status" value="1"/>
</dbReference>
<gene>
    <name evidence="1" type="ORF">LQV63_03145</name>
</gene>
<proteinExistence type="predicted"/>
<organism evidence="1 2">
    <name type="scientific">Paenibacillus profundus</name>
    <dbReference type="NCBI Taxonomy" id="1173085"/>
    <lineage>
        <taxon>Bacteria</taxon>
        <taxon>Bacillati</taxon>
        <taxon>Bacillota</taxon>
        <taxon>Bacilli</taxon>
        <taxon>Bacillales</taxon>
        <taxon>Paenibacillaceae</taxon>
        <taxon>Paenibacillus</taxon>
    </lineage>
</organism>
<dbReference type="PANTHER" id="PTHR48100">
    <property type="entry name" value="BROAD-SPECIFICITY PHOSPHATASE YOR283W-RELATED"/>
    <property type="match status" value="1"/>
</dbReference>
<dbReference type="Pfam" id="PF00300">
    <property type="entry name" value="His_Phos_1"/>
    <property type="match status" value="1"/>
</dbReference>
<dbReference type="InterPro" id="IPR013078">
    <property type="entry name" value="His_Pase_superF_clade-1"/>
</dbReference>
<dbReference type="InterPro" id="IPR050275">
    <property type="entry name" value="PGM_Phosphatase"/>
</dbReference>
<keyword evidence="2" id="KW-1185">Reference proteome</keyword>
<dbReference type="EMBL" id="JAJNBZ010000002">
    <property type="protein sequence ID" value="MCE5168312.1"/>
    <property type="molecule type" value="Genomic_DNA"/>
</dbReference>
<comment type="caution">
    <text evidence="1">The sequence shown here is derived from an EMBL/GenBank/DDBJ whole genome shotgun (WGS) entry which is preliminary data.</text>
</comment>
<evidence type="ECO:0000313" key="2">
    <source>
        <dbReference type="Proteomes" id="UP001199916"/>
    </source>
</evidence>